<gene>
    <name evidence="2" type="primary">galE_1</name>
    <name evidence="2" type="ORF">TS59_1080</name>
</gene>
<name>A0AAE2EHM4_MYCMY</name>
<dbReference type="SUPFAM" id="SSF51735">
    <property type="entry name" value="NAD(P)-binding Rossmann-fold domains"/>
    <property type="match status" value="1"/>
</dbReference>
<proteinExistence type="predicted"/>
<evidence type="ECO:0000259" key="1">
    <source>
        <dbReference type="Pfam" id="PF01370"/>
    </source>
</evidence>
<dbReference type="RefSeq" id="WP_230592188.1">
    <property type="nucleotide sequence ID" value="NZ_LAEW01000001.1"/>
</dbReference>
<reference evidence="2 3" key="1">
    <citation type="submission" date="2015-02" db="EMBL/GenBank/DDBJ databases">
        <title>Mycoplasma mycoides subsp. mycoides strain:B237 Genome sequencing.</title>
        <authorList>
            <person name="Fischer A."/>
            <person name="Santana-Cruz I."/>
            <person name="Schieck E."/>
            <person name="Gourle H."/>
            <person name="Lambert M."/>
            <person name="Nadendla S."/>
            <person name="Miller R.A."/>
            <person name="Weber J."/>
            <person name="Bongcam-Rudloff E."/>
            <person name="Vashee S."/>
            <person name="Frey J."/>
            <person name="Jores J."/>
        </authorList>
    </citation>
    <scope>NUCLEOTIDE SEQUENCE [LARGE SCALE GENOMIC DNA]</scope>
    <source>
        <strain evidence="2 3">B237</strain>
    </source>
</reference>
<dbReference type="Proteomes" id="UP000033624">
    <property type="component" value="Unassembled WGS sequence"/>
</dbReference>
<dbReference type="InterPro" id="IPR036291">
    <property type="entry name" value="NAD(P)-bd_dom_sf"/>
</dbReference>
<organism evidence="2 3">
    <name type="scientific">Mycoplasma mycoides subsp. mycoides</name>
    <dbReference type="NCBI Taxonomy" id="2103"/>
    <lineage>
        <taxon>Bacteria</taxon>
        <taxon>Bacillati</taxon>
        <taxon>Mycoplasmatota</taxon>
        <taxon>Mollicutes</taxon>
        <taxon>Mycoplasmataceae</taxon>
        <taxon>Mycoplasma</taxon>
    </lineage>
</organism>
<sequence>MNYLLIGGAGYIGSHVAEIINKTDNNKVIIYDNLSSGLNDFIEQKSTFIQGWYFRL</sequence>
<comment type="caution">
    <text evidence="2">The sequence shown here is derived from an EMBL/GenBank/DDBJ whole genome shotgun (WGS) entry which is preliminary data.</text>
</comment>
<dbReference type="Pfam" id="PF01370">
    <property type="entry name" value="Epimerase"/>
    <property type="match status" value="1"/>
</dbReference>
<dbReference type="GO" id="GO:0003978">
    <property type="term" value="F:UDP-glucose 4-epimerase activity"/>
    <property type="evidence" value="ECO:0007669"/>
    <property type="project" value="UniProtKB-EC"/>
</dbReference>
<feature type="domain" description="NAD-dependent epimerase/dehydratase" evidence="1">
    <location>
        <begin position="4"/>
        <end position="51"/>
    </location>
</feature>
<dbReference type="EC" id="5.1.3.2" evidence="2"/>
<dbReference type="InterPro" id="IPR001509">
    <property type="entry name" value="Epimerase_deHydtase"/>
</dbReference>
<dbReference type="EMBL" id="LAEW01000001">
    <property type="protein sequence ID" value="KJQ45757.1"/>
    <property type="molecule type" value="Genomic_DNA"/>
</dbReference>
<evidence type="ECO:0000313" key="2">
    <source>
        <dbReference type="EMBL" id="KJQ45757.1"/>
    </source>
</evidence>
<dbReference type="AlphaFoldDB" id="A0AAE2EHM4"/>
<keyword evidence="2" id="KW-0413">Isomerase</keyword>
<evidence type="ECO:0000313" key="3">
    <source>
        <dbReference type="Proteomes" id="UP000033624"/>
    </source>
</evidence>
<protein>
    <submittedName>
        <fullName evidence="2">UDP-glucose 4-epimerase domain protein</fullName>
        <ecNumber evidence="2">5.1.3.2</ecNumber>
    </submittedName>
</protein>
<accession>A0AAE2EHM4</accession>
<dbReference type="Gene3D" id="3.40.50.720">
    <property type="entry name" value="NAD(P)-binding Rossmann-like Domain"/>
    <property type="match status" value="1"/>
</dbReference>